<evidence type="ECO:0000313" key="2">
    <source>
        <dbReference type="Proteomes" id="UP001242342"/>
    </source>
</evidence>
<organism evidence="1 2">
    <name type="scientific">Tenacibaculum discolor</name>
    <dbReference type="NCBI Taxonomy" id="361581"/>
    <lineage>
        <taxon>Bacteria</taxon>
        <taxon>Pseudomonadati</taxon>
        <taxon>Bacteroidota</taxon>
        <taxon>Flavobacteriia</taxon>
        <taxon>Flavobacteriales</taxon>
        <taxon>Flavobacteriaceae</taxon>
        <taxon>Tenacibaculum</taxon>
    </lineage>
</organism>
<dbReference type="EMBL" id="JAUYVU010000001">
    <property type="protein sequence ID" value="MDP2540211.1"/>
    <property type="molecule type" value="Genomic_DNA"/>
</dbReference>
<evidence type="ECO:0000313" key="1">
    <source>
        <dbReference type="EMBL" id="MDP2540211.1"/>
    </source>
</evidence>
<reference evidence="1 2" key="1">
    <citation type="submission" date="2023-07" db="EMBL/GenBank/DDBJ databases">
        <title>Genome content predicts the carbon catabolic preferences of heterotrophic bacteria.</title>
        <authorList>
            <person name="Gralka M."/>
        </authorList>
    </citation>
    <scope>NUCLEOTIDE SEQUENCE [LARGE SCALE GENOMIC DNA]</scope>
    <source>
        <strain evidence="1 2">4G03</strain>
    </source>
</reference>
<gene>
    <name evidence="1" type="ORF">Q8W23_01855</name>
</gene>
<dbReference type="Proteomes" id="UP001242342">
    <property type="component" value="Unassembled WGS sequence"/>
</dbReference>
<dbReference type="RefSeq" id="WP_141554036.1">
    <property type="nucleotide sequence ID" value="NZ_JAUYVU010000001.1"/>
</dbReference>
<protein>
    <recommendedName>
        <fullName evidence="3">Lipoprotein</fullName>
    </recommendedName>
</protein>
<name>A0ABT9F0Q9_9FLAO</name>
<comment type="caution">
    <text evidence="1">The sequence shown here is derived from an EMBL/GenBank/DDBJ whole genome shotgun (WGS) entry which is preliminary data.</text>
</comment>
<keyword evidence="2" id="KW-1185">Reference proteome</keyword>
<evidence type="ECO:0008006" key="3">
    <source>
        <dbReference type="Google" id="ProtNLM"/>
    </source>
</evidence>
<sequence>MISFLIGCKNEQSKIRENIESYLKEFKIKSKIDSLEYDSSSLVLNLRIEKPYKIADYGERDLFLSYLIFLLNKEYEINKVKIISYLEEESNFNKRVLEYSSEKLDNLNSVFDSSFSPLIKYCMFNFQLMDVYEFDSMINQVNEILSGSVLNLPFYELLKNFSKEKDYNGKASFTFFIIYRFLEDSAENSSGVEKDEKLRMKVIINELWKLNKNKEILKKDIKEFNKMFSEAISKEKK</sequence>
<accession>A0ABT9F0Q9</accession>
<proteinExistence type="predicted"/>